<gene>
    <name evidence="20" type="primary">iHog</name>
    <name evidence="20" type="ORF">EVAR_33163_1</name>
</gene>
<dbReference type="STRING" id="151549.A0A4C1ZSV7"/>
<keyword evidence="5" id="KW-0677">Repeat</keyword>
<feature type="region of interest" description="Disordered" evidence="16">
    <location>
        <begin position="801"/>
        <end position="820"/>
    </location>
</feature>
<evidence type="ECO:0000256" key="2">
    <source>
        <dbReference type="ARBA" id="ARBA00022674"/>
    </source>
</evidence>
<dbReference type="CDD" id="cd00063">
    <property type="entry name" value="FN3"/>
    <property type="match status" value="2"/>
</dbReference>
<dbReference type="PANTHER" id="PTHR44170">
    <property type="entry name" value="PROTEIN SIDEKICK"/>
    <property type="match status" value="1"/>
</dbReference>
<evidence type="ECO:0000259" key="18">
    <source>
        <dbReference type="PROSITE" id="PS50835"/>
    </source>
</evidence>
<dbReference type="InterPro" id="IPR003598">
    <property type="entry name" value="Ig_sub2"/>
</dbReference>
<dbReference type="SMART" id="SM00409">
    <property type="entry name" value="IG"/>
    <property type="match status" value="4"/>
</dbReference>
<keyword evidence="21" id="KW-1185">Reference proteome</keyword>
<keyword evidence="11" id="KW-0393">Immunoglobulin domain</keyword>
<name>A0A4C1ZSV7_EUMVA</name>
<dbReference type="AlphaFoldDB" id="A0A4C1ZSV7"/>
<dbReference type="InterPro" id="IPR003961">
    <property type="entry name" value="FN3_dom"/>
</dbReference>
<evidence type="ECO:0000256" key="15">
    <source>
        <dbReference type="ARBA" id="ARBA00041099"/>
    </source>
</evidence>
<evidence type="ECO:0000256" key="13">
    <source>
        <dbReference type="ARBA" id="ARBA00038144"/>
    </source>
</evidence>
<feature type="domain" description="Ig-like" evidence="18">
    <location>
        <begin position="77"/>
        <end position="151"/>
    </location>
</feature>
<evidence type="ECO:0000256" key="5">
    <source>
        <dbReference type="ARBA" id="ARBA00022737"/>
    </source>
</evidence>
<evidence type="ECO:0000256" key="1">
    <source>
        <dbReference type="ARBA" id="ARBA00004479"/>
    </source>
</evidence>
<dbReference type="GO" id="GO:0098609">
    <property type="term" value="P:cell-cell adhesion"/>
    <property type="evidence" value="ECO:0007669"/>
    <property type="project" value="TreeGrafter"/>
</dbReference>
<evidence type="ECO:0000256" key="8">
    <source>
        <dbReference type="ARBA" id="ARBA00023136"/>
    </source>
</evidence>
<feature type="domain" description="Ig-like" evidence="18">
    <location>
        <begin position="268"/>
        <end position="356"/>
    </location>
</feature>
<dbReference type="CDD" id="cd00096">
    <property type="entry name" value="Ig"/>
    <property type="match status" value="1"/>
</dbReference>
<feature type="domain" description="Ig-like" evidence="18">
    <location>
        <begin position="162"/>
        <end position="251"/>
    </location>
</feature>
<dbReference type="SUPFAM" id="SSF49265">
    <property type="entry name" value="Fibronectin type III"/>
    <property type="match status" value="1"/>
</dbReference>
<comment type="function">
    <text evidence="12">Mediates response to the active Hedgehog (Hh) protein signal in embryos, functioning upstream or at the level of patched (ptc).</text>
</comment>
<dbReference type="PROSITE" id="PS50835">
    <property type="entry name" value="IG_LIKE"/>
    <property type="match status" value="4"/>
</dbReference>
<protein>
    <recommendedName>
        <fullName evidence="15">Interference hedgehog</fullName>
    </recommendedName>
</protein>
<dbReference type="SUPFAM" id="SSF48726">
    <property type="entry name" value="Immunoglobulin"/>
    <property type="match status" value="4"/>
</dbReference>
<dbReference type="SMART" id="SM00060">
    <property type="entry name" value="FN3"/>
    <property type="match status" value="2"/>
</dbReference>
<evidence type="ECO:0000256" key="10">
    <source>
        <dbReference type="ARBA" id="ARBA00023180"/>
    </source>
</evidence>
<keyword evidence="6" id="KW-0654">Proteoglycan</keyword>
<dbReference type="OrthoDB" id="9998697at2759"/>
<dbReference type="Pfam" id="PF00047">
    <property type="entry name" value="ig"/>
    <property type="match status" value="1"/>
</dbReference>
<sequence length="820" mass="89594">MRFDNESEVRSTRPFHSGMVSPPKAERDRHKRTTPSSVVSMDQAAAASDRVSELNTSGRTGEGRVLMLAVHHQSLQMEFVRFPQSVTAPVGTDVTFECAVNVPGERLAWRRKSGDGQWQELKSDDGGKGISTMLTINVRDDTQSAFYQCVVWYGAISLASIPGRLTVARLVAPEEGDKRTVTSPLGNTVVLHCRTPKSDPPAVLTWWKEEKGIKNKIRSPYRVLVLPNVTAADSGAYGCTANNELSGQSVELLDRIYLRVQQEPRTAPRFLETDDYVGTVEDGVITESIKVNEALRLWCGVVGDPVPPVTWSRRSNSLPNRTHVDGNYLTVAYMRPENEGIYTCSAGHLQRSWRVSVLQPPRFEGSAENVNGTEGGRAHVSCGTPKGTPTPVIQWMLNAQALTPGGDVRIHGQDIYIEHLEKRHAGIVQCFACNELGCAYDAVLLTVVPVQIMDQNYDESDKLIQMSSQSPKRHNKKNSRKHKANMVPPSRPNVTRMSDESVMVTWSAGNYGLPIQLFKVQHREGTNSGIVQWQTSNRDIPPYVNSYLVTGLIPDRYYKFRIAAVYSNQDNKLGRSSPRFYLKRGEFPAPRAPVLVRAVPLSPTRIELEWTWSMGQGGVQAEGFYVYYRPVSSAGEYEKGTAAGGPAARAAQLTHLAADTAYELKLQAYTAQAPSEFSTIKVAKTLKVSTTLVSKATDFELTTTEVATVADVDSGNGSGGMLVTAGGALGAVLLLIGAVLTLLLCRRARKGVSTKEKASRPQGGANGYIPAKVPITITANPLHAEGGDAAVEMSFMHNNNCGNTSDDSTSRKNTAPRNYV</sequence>
<evidence type="ECO:0000256" key="3">
    <source>
        <dbReference type="ARBA" id="ARBA00022692"/>
    </source>
</evidence>
<feature type="domain" description="Fibronectin type-III" evidence="19">
    <location>
        <begin position="488"/>
        <end position="585"/>
    </location>
</feature>
<evidence type="ECO:0000256" key="16">
    <source>
        <dbReference type="SAM" id="MobiDB-lite"/>
    </source>
</evidence>
<dbReference type="GO" id="GO:0007399">
    <property type="term" value="P:nervous system development"/>
    <property type="evidence" value="ECO:0007669"/>
    <property type="project" value="TreeGrafter"/>
</dbReference>
<dbReference type="EMBL" id="BGZK01002110">
    <property type="protein sequence ID" value="GBP90758.1"/>
    <property type="molecule type" value="Genomic_DNA"/>
</dbReference>
<keyword evidence="10" id="KW-0325">Glycoprotein</keyword>
<dbReference type="InterPro" id="IPR003599">
    <property type="entry name" value="Ig_sub"/>
</dbReference>
<feature type="domain" description="Fibronectin type-III" evidence="19">
    <location>
        <begin position="589"/>
        <end position="688"/>
    </location>
</feature>
<dbReference type="Pfam" id="PF07679">
    <property type="entry name" value="I-set"/>
    <property type="match status" value="1"/>
</dbReference>
<dbReference type="InterPro" id="IPR007110">
    <property type="entry name" value="Ig-like_dom"/>
</dbReference>
<reference evidence="20 21" key="1">
    <citation type="journal article" date="2019" name="Commun. Biol.">
        <title>The bagworm genome reveals a unique fibroin gene that provides high tensile strength.</title>
        <authorList>
            <person name="Kono N."/>
            <person name="Nakamura H."/>
            <person name="Ohtoshi R."/>
            <person name="Tomita M."/>
            <person name="Numata K."/>
            <person name="Arakawa K."/>
        </authorList>
    </citation>
    <scope>NUCLEOTIDE SEQUENCE [LARGE SCALE GENOMIC DNA]</scope>
</reference>
<dbReference type="InterPro" id="IPR036116">
    <property type="entry name" value="FN3_sf"/>
</dbReference>
<evidence type="ECO:0000256" key="11">
    <source>
        <dbReference type="ARBA" id="ARBA00023319"/>
    </source>
</evidence>
<keyword evidence="4" id="KW-0732">Signal</keyword>
<dbReference type="InterPro" id="IPR003006">
    <property type="entry name" value="Ig/MHC_CS"/>
</dbReference>
<feature type="transmembrane region" description="Helical" evidence="17">
    <location>
        <begin position="721"/>
        <end position="745"/>
    </location>
</feature>
<dbReference type="InterPro" id="IPR036179">
    <property type="entry name" value="Ig-like_dom_sf"/>
</dbReference>
<evidence type="ECO:0000256" key="4">
    <source>
        <dbReference type="ARBA" id="ARBA00022729"/>
    </source>
</evidence>
<feature type="compositionally biased region" description="Basic residues" evidence="16">
    <location>
        <begin position="471"/>
        <end position="484"/>
    </location>
</feature>
<keyword evidence="2" id="KW-0358">Heparin-binding</keyword>
<dbReference type="GO" id="GO:0009653">
    <property type="term" value="P:anatomical structure morphogenesis"/>
    <property type="evidence" value="ECO:0007669"/>
    <property type="project" value="UniProtKB-ARBA"/>
</dbReference>
<comment type="caution">
    <text evidence="20">The sequence shown here is derived from an EMBL/GenBank/DDBJ whole genome shotgun (WGS) entry which is preliminary data.</text>
</comment>
<evidence type="ECO:0000256" key="12">
    <source>
        <dbReference type="ARBA" id="ARBA00037573"/>
    </source>
</evidence>
<dbReference type="Proteomes" id="UP000299102">
    <property type="component" value="Unassembled WGS sequence"/>
</dbReference>
<keyword evidence="9" id="KW-1015">Disulfide bond</keyword>
<feature type="domain" description="Ig-like" evidence="18">
    <location>
        <begin position="361"/>
        <end position="446"/>
    </location>
</feature>
<dbReference type="GO" id="GO:0016020">
    <property type="term" value="C:membrane"/>
    <property type="evidence" value="ECO:0007669"/>
    <property type="project" value="UniProtKB-ARBA"/>
</dbReference>
<feature type="compositionally biased region" description="Basic and acidic residues" evidence="16">
    <location>
        <begin position="1"/>
        <end position="11"/>
    </location>
</feature>
<dbReference type="InterPro" id="IPR013151">
    <property type="entry name" value="Immunoglobulin_dom"/>
</dbReference>
<evidence type="ECO:0000256" key="7">
    <source>
        <dbReference type="ARBA" id="ARBA00022989"/>
    </source>
</evidence>
<accession>A0A4C1ZSV7</accession>
<feature type="region of interest" description="Disordered" evidence="16">
    <location>
        <begin position="464"/>
        <end position="495"/>
    </location>
</feature>
<keyword evidence="8 17" id="KW-0472">Membrane</keyword>
<evidence type="ECO:0000256" key="14">
    <source>
        <dbReference type="ARBA" id="ARBA00038530"/>
    </source>
</evidence>
<keyword evidence="3 17" id="KW-0812">Transmembrane</keyword>
<comment type="similarity">
    <text evidence="13">Belongs to the immunoglobulin superfamily. IHOG family.</text>
</comment>
<dbReference type="PANTHER" id="PTHR44170:SF33">
    <property type="entry name" value="BROTHER OF IHOG, ISOFORM G-RELATED"/>
    <property type="match status" value="1"/>
</dbReference>
<evidence type="ECO:0000313" key="20">
    <source>
        <dbReference type="EMBL" id="GBP90758.1"/>
    </source>
</evidence>
<dbReference type="Pfam" id="PF13927">
    <property type="entry name" value="Ig_3"/>
    <property type="match status" value="2"/>
</dbReference>
<dbReference type="GO" id="GO:0030154">
    <property type="term" value="P:cell differentiation"/>
    <property type="evidence" value="ECO:0007669"/>
    <property type="project" value="UniProtKB-ARBA"/>
</dbReference>
<dbReference type="Gene3D" id="2.60.40.10">
    <property type="entry name" value="Immunoglobulins"/>
    <property type="match status" value="6"/>
</dbReference>
<evidence type="ECO:0000256" key="6">
    <source>
        <dbReference type="ARBA" id="ARBA00022974"/>
    </source>
</evidence>
<feature type="region of interest" description="Disordered" evidence="16">
    <location>
        <begin position="1"/>
        <end position="58"/>
    </location>
</feature>
<comment type="subunit">
    <text evidence="14">Homodimer. Heterotetramer; 2 iHog chains bind 2 hh chains when facilitated by heparin, heparin is required to promote high-affinity interactions between hh and iHog.</text>
</comment>
<dbReference type="InterPro" id="IPR013783">
    <property type="entry name" value="Ig-like_fold"/>
</dbReference>
<dbReference type="InterPro" id="IPR013098">
    <property type="entry name" value="Ig_I-set"/>
</dbReference>
<evidence type="ECO:0000259" key="19">
    <source>
        <dbReference type="PROSITE" id="PS50853"/>
    </source>
</evidence>
<evidence type="ECO:0000256" key="17">
    <source>
        <dbReference type="SAM" id="Phobius"/>
    </source>
</evidence>
<proteinExistence type="inferred from homology"/>
<dbReference type="PROSITE" id="PS00290">
    <property type="entry name" value="IG_MHC"/>
    <property type="match status" value="1"/>
</dbReference>
<keyword evidence="7 17" id="KW-1133">Transmembrane helix</keyword>
<comment type="subcellular location">
    <subcellularLocation>
        <location evidence="1">Membrane</location>
        <topology evidence="1">Single-pass type I membrane protein</topology>
    </subcellularLocation>
</comment>
<evidence type="ECO:0000313" key="21">
    <source>
        <dbReference type="Proteomes" id="UP000299102"/>
    </source>
</evidence>
<dbReference type="Pfam" id="PF00041">
    <property type="entry name" value="fn3"/>
    <property type="match status" value="2"/>
</dbReference>
<organism evidence="20 21">
    <name type="scientific">Eumeta variegata</name>
    <name type="common">Bagworm moth</name>
    <name type="synonym">Eumeta japonica</name>
    <dbReference type="NCBI Taxonomy" id="151549"/>
    <lineage>
        <taxon>Eukaryota</taxon>
        <taxon>Metazoa</taxon>
        <taxon>Ecdysozoa</taxon>
        <taxon>Arthropoda</taxon>
        <taxon>Hexapoda</taxon>
        <taxon>Insecta</taxon>
        <taxon>Pterygota</taxon>
        <taxon>Neoptera</taxon>
        <taxon>Endopterygota</taxon>
        <taxon>Lepidoptera</taxon>
        <taxon>Glossata</taxon>
        <taxon>Ditrysia</taxon>
        <taxon>Tineoidea</taxon>
        <taxon>Psychidae</taxon>
        <taxon>Oiketicinae</taxon>
        <taxon>Eumeta</taxon>
    </lineage>
</organism>
<evidence type="ECO:0000256" key="9">
    <source>
        <dbReference type="ARBA" id="ARBA00023157"/>
    </source>
</evidence>
<dbReference type="SMART" id="SM00408">
    <property type="entry name" value="IGc2"/>
    <property type="match status" value="3"/>
</dbReference>
<dbReference type="PROSITE" id="PS50853">
    <property type="entry name" value="FN3"/>
    <property type="match status" value="2"/>
</dbReference>